<protein>
    <submittedName>
        <fullName evidence="2">Uncharacterized protein</fullName>
    </submittedName>
</protein>
<comment type="caution">
    <text evidence="2">The sequence shown here is derived from an EMBL/GenBank/DDBJ whole genome shotgun (WGS) entry which is preliminary data.</text>
</comment>
<evidence type="ECO:0000256" key="1">
    <source>
        <dbReference type="SAM" id="MobiDB-lite"/>
    </source>
</evidence>
<dbReference type="Proteomes" id="UP001212997">
    <property type="component" value="Unassembled WGS sequence"/>
</dbReference>
<organism evidence="2 3">
    <name type="scientific">Meripilus lineatus</name>
    <dbReference type="NCBI Taxonomy" id="2056292"/>
    <lineage>
        <taxon>Eukaryota</taxon>
        <taxon>Fungi</taxon>
        <taxon>Dikarya</taxon>
        <taxon>Basidiomycota</taxon>
        <taxon>Agaricomycotina</taxon>
        <taxon>Agaricomycetes</taxon>
        <taxon>Polyporales</taxon>
        <taxon>Meripilaceae</taxon>
        <taxon>Meripilus</taxon>
    </lineage>
</organism>
<name>A0AAD5V621_9APHY</name>
<feature type="compositionally biased region" description="Polar residues" evidence="1">
    <location>
        <begin position="202"/>
        <end position="211"/>
    </location>
</feature>
<sequence>MRSSYLRLQKRQELRGVGPFWAGVFASEEASSTGIYILATQNITIPLHSADPWDTPLHYLLVLIRKAHSDPPPARLVLNQEISPMDPIGPSFLVSSFHVLYCVAITKPGITSHQVKVTQSLRGSYTRPTRIKSTSDEVSLKITRGSKKVANTTNLRQTGSLGAASCSGSLPDGFPYGDSPRAPKNLEDKSIPVGAPRDGTFLSPSPQSDSPGTMDKISCQSVKSNESRVMTGSAFRGQSTWIDVGYSEAWAHSPSKKSSQLSLSASIALDSEPLDQSTPRRHPSTPISVSIRTFPSSIEVGSIVNSPTGYSFVSSGHSILNANALPTALSNAHLPSSRSLSIPISLSLPDHEAIANSLRGKEHGHLPGSSKELRQSTGRSGPRSLAETSLDPDDANADYETPNAPESIIALEKHRYVLLTFLKQPLLLKSPKANDVSFLNRLAMFEGSSAFVRKFNLPSFPDKVSEDIVTQREIKSLRRKGIVTIGSEAILRVGQSSR</sequence>
<evidence type="ECO:0000313" key="3">
    <source>
        <dbReference type="Proteomes" id="UP001212997"/>
    </source>
</evidence>
<evidence type="ECO:0000313" key="2">
    <source>
        <dbReference type="EMBL" id="KAJ3483089.1"/>
    </source>
</evidence>
<gene>
    <name evidence="2" type="ORF">NLI96_g6543</name>
</gene>
<keyword evidence="3" id="KW-1185">Reference proteome</keyword>
<dbReference type="AlphaFoldDB" id="A0AAD5V621"/>
<reference evidence="2" key="1">
    <citation type="submission" date="2022-07" db="EMBL/GenBank/DDBJ databases">
        <title>Genome Sequence of Physisporinus lineatus.</title>
        <authorList>
            <person name="Buettner E."/>
        </authorList>
    </citation>
    <scope>NUCLEOTIDE SEQUENCE</scope>
    <source>
        <strain evidence="2">VT162</strain>
    </source>
</reference>
<accession>A0AAD5V621</accession>
<feature type="region of interest" description="Disordered" evidence="1">
    <location>
        <begin position="359"/>
        <end position="401"/>
    </location>
</feature>
<proteinExistence type="predicted"/>
<dbReference type="EMBL" id="JANAWD010000242">
    <property type="protein sequence ID" value="KAJ3483089.1"/>
    <property type="molecule type" value="Genomic_DNA"/>
</dbReference>
<feature type="region of interest" description="Disordered" evidence="1">
    <location>
        <begin position="172"/>
        <end position="216"/>
    </location>
</feature>